<dbReference type="AlphaFoldDB" id="A0A7R8WTD6"/>
<proteinExistence type="predicted"/>
<dbReference type="GO" id="GO:0006310">
    <property type="term" value="P:DNA recombination"/>
    <property type="evidence" value="ECO:0007669"/>
    <property type="project" value="UniProtKB-KW"/>
</dbReference>
<accession>A0A7R8WTD6</accession>
<dbReference type="PANTHER" id="PTHR30563">
    <property type="entry name" value="DNA RECOMBINATION PROTEIN RMUC"/>
    <property type="match status" value="1"/>
</dbReference>
<keyword evidence="2" id="KW-0233">DNA recombination</keyword>
<name>A0A7R8WTD6_9CRUS</name>
<dbReference type="OrthoDB" id="7295108at2759"/>
<dbReference type="InterPro" id="IPR003798">
    <property type="entry name" value="DNA_recombination_RmuC"/>
</dbReference>
<protein>
    <submittedName>
        <fullName evidence="3">Uncharacterized protein</fullName>
    </submittedName>
</protein>
<evidence type="ECO:0000256" key="1">
    <source>
        <dbReference type="ARBA" id="ARBA00023054"/>
    </source>
</evidence>
<reference evidence="3" key="1">
    <citation type="submission" date="2020-11" db="EMBL/GenBank/DDBJ databases">
        <authorList>
            <person name="Tran Van P."/>
        </authorList>
    </citation>
    <scope>NUCLEOTIDE SEQUENCE</scope>
</reference>
<dbReference type="PANTHER" id="PTHR30563:SF0">
    <property type="entry name" value="DNA RECOMBINATION PROTEIN RMUC"/>
    <property type="match status" value="1"/>
</dbReference>
<organism evidence="3">
    <name type="scientific">Cyprideis torosa</name>
    <dbReference type="NCBI Taxonomy" id="163714"/>
    <lineage>
        <taxon>Eukaryota</taxon>
        <taxon>Metazoa</taxon>
        <taxon>Ecdysozoa</taxon>
        <taxon>Arthropoda</taxon>
        <taxon>Crustacea</taxon>
        <taxon>Oligostraca</taxon>
        <taxon>Ostracoda</taxon>
        <taxon>Podocopa</taxon>
        <taxon>Podocopida</taxon>
        <taxon>Cytherocopina</taxon>
        <taxon>Cytheroidea</taxon>
        <taxon>Cytherideidae</taxon>
        <taxon>Cyprideis</taxon>
    </lineage>
</organism>
<sequence>MPVALVQPNFLLLQEWVKEQGINASSHADIAAHPKVFDAIWADVEKTNQQFGQYLGVNIFLADAEKMNMEVFNSVKPHLLMMSSAMLEEVTRINKILKKNRTILENLNPEEERQRGHQELEDQKALLKEKALQLEQLQDQRYEEQREFQNQLQHTKEQSQQIIENLKLDLTKLETEHHNLKRQLLEEKESAQQLTEKHQKDFENLANKILESNSSKFSKQNQENMENLLKPLQEKIKHFEERVEHSQKENISLHAALKERLLDLSKANEQISQEALNLTRALKSDSKTQGMWGELVLDRVLEKSGLEEGREYEKQKTFRNENDKMDRPDVVIHLPNNKKMIVDAKVSLTAYERYVNAETDLDRENASKEHLLSLNRHVEQLSAKKYEDLYEIESPDFILMFVPVEPAFAMAINQDPELYNKAFEKNIVIVTPSTLLATLRTVDTWWNNEKRQENAIEIARQAGALYDKFEGLVTDLTKVGKKMDEAKGEYSNAMNKLVEGRGNVIVSIEKLKKMGAKAKKNLPEPLLKRAENQEQDAEDA</sequence>
<dbReference type="EMBL" id="OB670540">
    <property type="protein sequence ID" value="CAD7234937.1"/>
    <property type="molecule type" value="Genomic_DNA"/>
</dbReference>
<evidence type="ECO:0000313" key="3">
    <source>
        <dbReference type="EMBL" id="CAD7234937.1"/>
    </source>
</evidence>
<keyword evidence="1" id="KW-0175">Coiled coil</keyword>
<evidence type="ECO:0000256" key="2">
    <source>
        <dbReference type="ARBA" id="ARBA00023172"/>
    </source>
</evidence>
<dbReference type="Pfam" id="PF02646">
    <property type="entry name" value="RmuC"/>
    <property type="match status" value="1"/>
</dbReference>
<gene>
    <name evidence="3" type="ORF">CTOB1V02_LOCUS12753</name>
</gene>